<comment type="caution">
    <text evidence="3">The sequence shown here is derived from an EMBL/GenBank/DDBJ whole genome shotgun (WGS) entry which is preliminary data.</text>
</comment>
<accession>A0A848NS13</accession>
<feature type="non-terminal residue" evidence="3">
    <location>
        <position position="150"/>
    </location>
</feature>
<sequence length="150" mass="15388">MRLSPIPLLMAAAVFLSPAWSQAGPGAAAPASRVAPALTLEQALAAAYERSPLLAAARNEAAASEGQVTQAGVIPNPSLEVGIDDNRRSTRTTTTALSMPVELGGKRGARITAAGLARERARRDLSRARVHLPDAANAAVFAVGASQQKA</sequence>
<name>A0A848NS13_9BURK</name>
<dbReference type="Gene3D" id="1.20.1600.10">
    <property type="entry name" value="Outer membrane efflux proteins (OEP)"/>
    <property type="match status" value="1"/>
</dbReference>
<dbReference type="EMBL" id="JABBZE010000346">
    <property type="protein sequence ID" value="NMU92345.1"/>
    <property type="molecule type" value="Genomic_DNA"/>
</dbReference>
<dbReference type="AlphaFoldDB" id="A0A848NS13"/>
<dbReference type="GO" id="GO:0015562">
    <property type="term" value="F:efflux transmembrane transporter activity"/>
    <property type="evidence" value="ECO:0007669"/>
    <property type="project" value="InterPro"/>
</dbReference>
<organism evidence="3 4">
    <name type="scientific">Achromobacter ruhlandii</name>
    <dbReference type="NCBI Taxonomy" id="72557"/>
    <lineage>
        <taxon>Bacteria</taxon>
        <taxon>Pseudomonadati</taxon>
        <taxon>Pseudomonadota</taxon>
        <taxon>Betaproteobacteria</taxon>
        <taxon>Burkholderiales</taxon>
        <taxon>Alcaligenaceae</taxon>
        <taxon>Achromobacter</taxon>
    </lineage>
</organism>
<evidence type="ECO:0000313" key="3">
    <source>
        <dbReference type="EMBL" id="NMU92345.1"/>
    </source>
</evidence>
<evidence type="ECO:0000313" key="4">
    <source>
        <dbReference type="Proteomes" id="UP000542405"/>
    </source>
</evidence>
<dbReference type="SUPFAM" id="SSF56954">
    <property type="entry name" value="Outer membrane efflux proteins (OEP)"/>
    <property type="match status" value="1"/>
</dbReference>
<reference evidence="3 4" key="1">
    <citation type="submission" date="2020-04" db="EMBL/GenBank/DDBJ databases">
        <title>Achromobacter ruhlandii genome sequencing and assembly.</title>
        <authorList>
            <person name="Martins R.C.R."/>
            <person name="Perdigao-Neto L.V."/>
            <person name="Levin A.S.S."/>
            <person name="Costa S.F."/>
        </authorList>
    </citation>
    <scope>NUCLEOTIDE SEQUENCE [LARGE SCALE GENOMIC DNA]</scope>
    <source>
        <strain evidence="3 4">9035ralo</strain>
    </source>
</reference>
<gene>
    <name evidence="3" type="ORF">HGQ98_22255</name>
</gene>
<evidence type="ECO:0000256" key="2">
    <source>
        <dbReference type="SAM" id="SignalP"/>
    </source>
</evidence>
<keyword evidence="2" id="KW-0732">Signal</keyword>
<feature type="region of interest" description="Disordered" evidence="1">
    <location>
        <begin position="64"/>
        <end position="92"/>
    </location>
</feature>
<protein>
    <submittedName>
        <fullName evidence="3">TolC family protein</fullName>
    </submittedName>
</protein>
<feature type="signal peptide" evidence="2">
    <location>
        <begin position="1"/>
        <end position="23"/>
    </location>
</feature>
<dbReference type="Proteomes" id="UP000542405">
    <property type="component" value="Unassembled WGS sequence"/>
</dbReference>
<evidence type="ECO:0000256" key="1">
    <source>
        <dbReference type="SAM" id="MobiDB-lite"/>
    </source>
</evidence>
<feature type="chain" id="PRO_5032490819" evidence="2">
    <location>
        <begin position="24"/>
        <end position="150"/>
    </location>
</feature>
<proteinExistence type="predicted"/>